<keyword evidence="2" id="KW-1185">Reference proteome</keyword>
<protein>
    <recommendedName>
        <fullName evidence="3">Cytochrome P450</fullName>
    </recommendedName>
</protein>
<evidence type="ECO:0000313" key="2">
    <source>
        <dbReference type="Proteomes" id="UP001221757"/>
    </source>
</evidence>
<sequence length="241" mass="26507">MICRCGFGMPVTWERSKERDEVAMFDRALSVAPTTLIQRLIIPKWVWRLPIKSLRNVDKSWQTTGPIFGGKDLGEEHAADLFTKLISATDGATKYALEPAELKTANMLSLLFVGNETTSSAPLSTLVFLGLYPDEQEKAYKSLRGVVQLKHRIDSSDIVIRSVRPIEKDVVVRKGSRIMVDIMAVYRGGMLPRAFFEGLGGGDGGPRRRRKGHVLRVSCRVLSGAGRGAGENPPKGGGIRN</sequence>
<comment type="caution">
    <text evidence="1">The sequence shown here is derived from an EMBL/GenBank/DDBJ whole genome shotgun (WGS) entry which is preliminary data.</text>
</comment>
<evidence type="ECO:0000313" key="1">
    <source>
        <dbReference type="EMBL" id="KAJ7695428.1"/>
    </source>
</evidence>
<dbReference type="EMBL" id="JARKIE010000038">
    <property type="protein sequence ID" value="KAJ7695428.1"/>
    <property type="molecule type" value="Genomic_DNA"/>
</dbReference>
<dbReference type="Proteomes" id="UP001221757">
    <property type="component" value="Unassembled WGS sequence"/>
</dbReference>
<accession>A0AAD7DPF5</accession>
<dbReference type="GO" id="GO:0005506">
    <property type="term" value="F:iron ion binding"/>
    <property type="evidence" value="ECO:0007669"/>
    <property type="project" value="InterPro"/>
</dbReference>
<dbReference type="GO" id="GO:0020037">
    <property type="term" value="F:heme binding"/>
    <property type="evidence" value="ECO:0007669"/>
    <property type="project" value="InterPro"/>
</dbReference>
<dbReference type="AlphaFoldDB" id="A0AAD7DPF5"/>
<reference evidence="1" key="1">
    <citation type="submission" date="2023-03" db="EMBL/GenBank/DDBJ databases">
        <title>Massive genome expansion in bonnet fungi (Mycena s.s.) driven by repeated elements and novel gene families across ecological guilds.</title>
        <authorList>
            <consortium name="Lawrence Berkeley National Laboratory"/>
            <person name="Harder C.B."/>
            <person name="Miyauchi S."/>
            <person name="Viragh M."/>
            <person name="Kuo A."/>
            <person name="Thoen E."/>
            <person name="Andreopoulos B."/>
            <person name="Lu D."/>
            <person name="Skrede I."/>
            <person name="Drula E."/>
            <person name="Henrissat B."/>
            <person name="Morin E."/>
            <person name="Kohler A."/>
            <person name="Barry K."/>
            <person name="LaButti K."/>
            <person name="Morin E."/>
            <person name="Salamov A."/>
            <person name="Lipzen A."/>
            <person name="Mereny Z."/>
            <person name="Hegedus B."/>
            <person name="Baldrian P."/>
            <person name="Stursova M."/>
            <person name="Weitz H."/>
            <person name="Taylor A."/>
            <person name="Grigoriev I.V."/>
            <person name="Nagy L.G."/>
            <person name="Martin F."/>
            <person name="Kauserud H."/>
        </authorList>
    </citation>
    <scope>NUCLEOTIDE SEQUENCE</scope>
    <source>
        <strain evidence="1">CBHHK067</strain>
    </source>
</reference>
<dbReference type="SUPFAM" id="SSF48264">
    <property type="entry name" value="Cytochrome P450"/>
    <property type="match status" value="1"/>
</dbReference>
<dbReference type="Gene3D" id="1.10.630.10">
    <property type="entry name" value="Cytochrome P450"/>
    <property type="match status" value="1"/>
</dbReference>
<dbReference type="GO" id="GO:0016705">
    <property type="term" value="F:oxidoreductase activity, acting on paired donors, with incorporation or reduction of molecular oxygen"/>
    <property type="evidence" value="ECO:0007669"/>
    <property type="project" value="InterPro"/>
</dbReference>
<dbReference type="InterPro" id="IPR001128">
    <property type="entry name" value="Cyt_P450"/>
</dbReference>
<proteinExistence type="predicted"/>
<organism evidence="1 2">
    <name type="scientific">Mycena rosella</name>
    <name type="common">Pink bonnet</name>
    <name type="synonym">Agaricus rosellus</name>
    <dbReference type="NCBI Taxonomy" id="1033263"/>
    <lineage>
        <taxon>Eukaryota</taxon>
        <taxon>Fungi</taxon>
        <taxon>Dikarya</taxon>
        <taxon>Basidiomycota</taxon>
        <taxon>Agaricomycotina</taxon>
        <taxon>Agaricomycetes</taxon>
        <taxon>Agaricomycetidae</taxon>
        <taxon>Agaricales</taxon>
        <taxon>Marasmiineae</taxon>
        <taxon>Mycenaceae</taxon>
        <taxon>Mycena</taxon>
    </lineage>
</organism>
<evidence type="ECO:0008006" key="3">
    <source>
        <dbReference type="Google" id="ProtNLM"/>
    </source>
</evidence>
<gene>
    <name evidence="1" type="ORF">B0H17DRAFT_1131478</name>
</gene>
<dbReference type="Pfam" id="PF00067">
    <property type="entry name" value="p450"/>
    <property type="match status" value="1"/>
</dbReference>
<dbReference type="GO" id="GO:0004497">
    <property type="term" value="F:monooxygenase activity"/>
    <property type="evidence" value="ECO:0007669"/>
    <property type="project" value="InterPro"/>
</dbReference>
<name>A0AAD7DPF5_MYCRO</name>
<dbReference type="InterPro" id="IPR036396">
    <property type="entry name" value="Cyt_P450_sf"/>
</dbReference>